<evidence type="ECO:0000256" key="1">
    <source>
        <dbReference type="SAM" id="SignalP"/>
    </source>
</evidence>
<proteinExistence type="predicted"/>
<feature type="signal peptide" evidence="1">
    <location>
        <begin position="1"/>
        <end position="23"/>
    </location>
</feature>
<keyword evidence="3" id="KW-1185">Reference proteome</keyword>
<organism evidence="2 3">
    <name type="scientific">Mucisphaera calidilacus</name>
    <dbReference type="NCBI Taxonomy" id="2527982"/>
    <lineage>
        <taxon>Bacteria</taxon>
        <taxon>Pseudomonadati</taxon>
        <taxon>Planctomycetota</taxon>
        <taxon>Phycisphaerae</taxon>
        <taxon>Phycisphaerales</taxon>
        <taxon>Phycisphaeraceae</taxon>
        <taxon>Mucisphaera</taxon>
    </lineage>
</organism>
<dbReference type="RefSeq" id="WP_145444713.1">
    <property type="nucleotide sequence ID" value="NZ_CP036280.1"/>
</dbReference>
<evidence type="ECO:0000313" key="3">
    <source>
        <dbReference type="Proteomes" id="UP000320386"/>
    </source>
</evidence>
<dbReference type="KEGG" id="mcad:Pan265_03760"/>
<gene>
    <name evidence="2" type="ORF">Pan265_03760</name>
</gene>
<dbReference type="EMBL" id="CP036280">
    <property type="protein sequence ID" value="QDU70548.1"/>
    <property type="molecule type" value="Genomic_DNA"/>
</dbReference>
<name>A0A518BU89_9BACT</name>
<dbReference type="OrthoDB" id="295180at2"/>
<sequence precursor="true">MKTRSASYLIAAIAALPVASATAGVITFDPADGYTLGSSLVVHPDWAGDGSLYSVTSLGGGNGAAQSAATNQTNFANNRYTPDAGFLGTPDTTTAGNVYDFSFQIRNDASLGSFDWGVAHRIRIGGSDSAPMIQFQIFDLGVVQYNNGGGSTSVTNINDARFDMDDATGRFITVEGSIDIDAGTYDLSFDGVVQGTGLGLMNVPSDFGQITLQWGPSNLAPDYRQISLDNLAIDAVPVPEPASFGLGLLGMSIVALRRAR</sequence>
<reference evidence="2 3" key="1">
    <citation type="submission" date="2019-02" db="EMBL/GenBank/DDBJ databases">
        <title>Deep-cultivation of Planctomycetes and their phenomic and genomic characterization uncovers novel biology.</title>
        <authorList>
            <person name="Wiegand S."/>
            <person name="Jogler M."/>
            <person name="Boedeker C."/>
            <person name="Pinto D."/>
            <person name="Vollmers J."/>
            <person name="Rivas-Marin E."/>
            <person name="Kohn T."/>
            <person name="Peeters S.H."/>
            <person name="Heuer A."/>
            <person name="Rast P."/>
            <person name="Oberbeckmann S."/>
            <person name="Bunk B."/>
            <person name="Jeske O."/>
            <person name="Meyerdierks A."/>
            <person name="Storesund J.E."/>
            <person name="Kallscheuer N."/>
            <person name="Luecker S."/>
            <person name="Lage O.M."/>
            <person name="Pohl T."/>
            <person name="Merkel B.J."/>
            <person name="Hornburger P."/>
            <person name="Mueller R.-W."/>
            <person name="Bruemmer F."/>
            <person name="Labrenz M."/>
            <person name="Spormann A.M."/>
            <person name="Op den Camp H."/>
            <person name="Overmann J."/>
            <person name="Amann R."/>
            <person name="Jetten M.S.M."/>
            <person name="Mascher T."/>
            <person name="Medema M.H."/>
            <person name="Devos D.P."/>
            <person name="Kaster A.-K."/>
            <person name="Ovreas L."/>
            <person name="Rohde M."/>
            <person name="Galperin M.Y."/>
            <person name="Jogler C."/>
        </authorList>
    </citation>
    <scope>NUCLEOTIDE SEQUENCE [LARGE SCALE GENOMIC DNA]</scope>
    <source>
        <strain evidence="2 3">Pan265</strain>
    </source>
</reference>
<keyword evidence="1" id="KW-0732">Signal</keyword>
<feature type="chain" id="PRO_5022201247" evidence="1">
    <location>
        <begin position="24"/>
        <end position="260"/>
    </location>
</feature>
<dbReference type="Proteomes" id="UP000320386">
    <property type="component" value="Chromosome"/>
</dbReference>
<dbReference type="AlphaFoldDB" id="A0A518BU89"/>
<accession>A0A518BU89</accession>
<evidence type="ECO:0000313" key="2">
    <source>
        <dbReference type="EMBL" id="QDU70548.1"/>
    </source>
</evidence>
<protein>
    <submittedName>
        <fullName evidence="2">Uncharacterized protein</fullName>
    </submittedName>
</protein>